<gene>
    <name evidence="1" type="ORF">A7X81_08480</name>
</gene>
<reference evidence="1 2" key="1">
    <citation type="submission" date="2016-05" db="EMBL/GenBank/DDBJ databases">
        <authorList>
            <person name="Caceres A."/>
            <person name="Munoz I."/>
            <person name="Iraola G."/>
            <person name="Diaz-Viraque F."/>
            <person name="Greif G."/>
            <person name="Collado L."/>
        </authorList>
    </citation>
    <scope>NUCLEOTIDE SEQUENCE [LARGE SCALE GENOMIC DNA]</scope>
    <source>
        <strain evidence="1 2">WBE38</strain>
    </source>
</reference>
<dbReference type="EMBL" id="LXSU01000074">
    <property type="protein sequence ID" value="OCX43264.1"/>
    <property type="molecule type" value="Genomic_DNA"/>
</dbReference>
<evidence type="ECO:0000313" key="1">
    <source>
        <dbReference type="EMBL" id="OCX43264.1"/>
    </source>
</evidence>
<dbReference type="RefSeq" id="WP_066007355.1">
    <property type="nucleotide sequence ID" value="NZ_CP053848.1"/>
</dbReference>
<name>A0A6M8MHP4_9BACT</name>
<sequence>MKKILLFLLFHTFIFANSLPRCDDPKIITLLDQQLKNFYISHYDEMFNIAIKEKLNQNDFETATIFEKDKIEAFNEIKNFDFGFQNFKFIIDSNIPNIRFCSVKASSPFLFSALAIDANMLEYVKIEGIYSITQLESEIYVAVITGFAIDVFYDFLEDNKKLLKEISMKDFK</sequence>
<accession>A0A6M8MHP4</accession>
<proteinExistence type="predicted"/>
<protein>
    <submittedName>
        <fullName evidence="1">Uncharacterized protein</fullName>
    </submittedName>
</protein>
<evidence type="ECO:0000313" key="2">
    <source>
        <dbReference type="Proteomes" id="UP000094873"/>
    </source>
</evidence>
<dbReference type="OrthoDB" id="9913888at2"/>
<comment type="caution">
    <text evidence="1">The sequence shown here is derived from an EMBL/GenBank/DDBJ whole genome shotgun (WGS) entry which is preliminary data.</text>
</comment>
<dbReference type="AlphaFoldDB" id="A0A6M8MHP4"/>
<organism evidence="1 2">
    <name type="scientific">Campylobacter ornithocola</name>
    <dbReference type="NCBI Taxonomy" id="1848766"/>
    <lineage>
        <taxon>Bacteria</taxon>
        <taxon>Pseudomonadati</taxon>
        <taxon>Campylobacterota</taxon>
        <taxon>Epsilonproteobacteria</taxon>
        <taxon>Campylobacterales</taxon>
        <taxon>Campylobacteraceae</taxon>
        <taxon>Campylobacter</taxon>
    </lineage>
</organism>
<dbReference type="Proteomes" id="UP000094873">
    <property type="component" value="Unassembled WGS sequence"/>
</dbReference>
<keyword evidence="2" id="KW-1185">Reference proteome</keyword>